<comment type="similarity">
    <text evidence="1 3">Belongs to the short-chain dehydrogenases/reductases (SDR) family.</text>
</comment>
<dbReference type="EMBL" id="GL349435">
    <property type="protein sequence ID" value="KNC50520.1"/>
    <property type="molecule type" value="Genomic_DNA"/>
</dbReference>
<dbReference type="SUPFAM" id="SSF51735">
    <property type="entry name" value="NAD(P)-binding Rossmann-fold domains"/>
    <property type="match status" value="1"/>
</dbReference>
<dbReference type="eggNOG" id="KOG1205">
    <property type="taxonomic scope" value="Eukaryota"/>
</dbReference>
<dbReference type="OMA" id="EWTRMID"/>
<dbReference type="Gene3D" id="3.40.50.720">
    <property type="entry name" value="NAD(P)-binding Rossmann-like Domain"/>
    <property type="match status" value="1"/>
</dbReference>
<evidence type="ECO:0000313" key="6">
    <source>
        <dbReference type="Proteomes" id="UP000054408"/>
    </source>
</evidence>
<dbReference type="STRING" id="461836.A0A0L0DE65"/>
<evidence type="ECO:0000259" key="4">
    <source>
        <dbReference type="SMART" id="SM00822"/>
    </source>
</evidence>
<dbReference type="PANTHER" id="PTHR43115:SF4">
    <property type="entry name" value="DEHYDROGENASE_REDUCTASE SDR FAMILY MEMBER 11"/>
    <property type="match status" value="1"/>
</dbReference>
<dbReference type="OrthoDB" id="1933717at2759"/>
<sequence>MADTKTPTLAVVTGASSGIGRATALALAKQGRPLLLARRADRLAEVQAEIGAEVCEVASVDVTDREAVATAVEAAVAKHGPVDVLVNNAGVMKLGKVASQDPAEWKLMLDVNLMGLFNVTHTVLPSMVERNGGTIVNISSIAGFKTFANHAAYCATKFGVHGFTETLREEVSGKNVRISLVSPGAVSTELLSHTTDEEIKAGYEAWKEDIGGAIEAVNVADCIAMIVSQPQNVCIREISLAATKQAP</sequence>
<keyword evidence="6" id="KW-1185">Reference proteome</keyword>
<gene>
    <name evidence="5" type="ORF">AMSG_00681</name>
</gene>
<keyword evidence="2" id="KW-0560">Oxidoreductase</keyword>
<dbReference type="Pfam" id="PF00106">
    <property type="entry name" value="adh_short"/>
    <property type="match status" value="1"/>
</dbReference>
<evidence type="ECO:0000313" key="5">
    <source>
        <dbReference type="EMBL" id="KNC50520.1"/>
    </source>
</evidence>
<organism evidence="5 6">
    <name type="scientific">Thecamonas trahens ATCC 50062</name>
    <dbReference type="NCBI Taxonomy" id="461836"/>
    <lineage>
        <taxon>Eukaryota</taxon>
        <taxon>Apusozoa</taxon>
        <taxon>Apusomonadida</taxon>
        <taxon>Apusomonadidae</taxon>
        <taxon>Thecamonas</taxon>
    </lineage>
</organism>
<name>A0A0L0DE65_THETB</name>
<evidence type="ECO:0000256" key="1">
    <source>
        <dbReference type="ARBA" id="ARBA00006484"/>
    </source>
</evidence>
<dbReference type="GeneID" id="25560474"/>
<dbReference type="InterPro" id="IPR036291">
    <property type="entry name" value="NAD(P)-bd_dom_sf"/>
</dbReference>
<dbReference type="GO" id="GO:0016616">
    <property type="term" value="F:oxidoreductase activity, acting on the CH-OH group of donors, NAD or NADP as acceptor"/>
    <property type="evidence" value="ECO:0007669"/>
    <property type="project" value="UniProtKB-ARBA"/>
</dbReference>
<accession>A0A0L0DE65</accession>
<dbReference type="Proteomes" id="UP000054408">
    <property type="component" value="Unassembled WGS sequence"/>
</dbReference>
<dbReference type="FunFam" id="3.40.50.720:FF:000047">
    <property type="entry name" value="NADP-dependent L-serine/L-allo-threonine dehydrogenase"/>
    <property type="match status" value="1"/>
</dbReference>
<dbReference type="InterPro" id="IPR057326">
    <property type="entry name" value="KR_dom"/>
</dbReference>
<dbReference type="InterPro" id="IPR002347">
    <property type="entry name" value="SDR_fam"/>
</dbReference>
<dbReference type="RefSeq" id="XP_013762412.1">
    <property type="nucleotide sequence ID" value="XM_013906958.1"/>
</dbReference>
<protein>
    <submittedName>
        <fullName evidence="5">Short-chain dehydrogenase/reductase family Oxidoreductase</fullName>
    </submittedName>
</protein>
<dbReference type="PROSITE" id="PS00061">
    <property type="entry name" value="ADH_SHORT"/>
    <property type="match status" value="1"/>
</dbReference>
<dbReference type="PRINTS" id="PR00080">
    <property type="entry name" value="SDRFAMILY"/>
</dbReference>
<reference evidence="5 6" key="1">
    <citation type="submission" date="2010-05" db="EMBL/GenBank/DDBJ databases">
        <title>The Genome Sequence of Thecamonas trahens ATCC 50062.</title>
        <authorList>
            <consortium name="The Broad Institute Genome Sequencing Platform"/>
            <person name="Russ C."/>
            <person name="Cuomo C."/>
            <person name="Shea T."/>
            <person name="Young S.K."/>
            <person name="Zeng Q."/>
            <person name="Koehrsen M."/>
            <person name="Haas B."/>
            <person name="Borodovsky M."/>
            <person name="Guigo R."/>
            <person name="Alvarado L."/>
            <person name="Berlin A."/>
            <person name="Bochicchio J."/>
            <person name="Borenstein D."/>
            <person name="Chapman S."/>
            <person name="Chen Z."/>
            <person name="Freedman E."/>
            <person name="Gellesch M."/>
            <person name="Goldberg J."/>
            <person name="Griggs A."/>
            <person name="Gujja S."/>
            <person name="Heilman E."/>
            <person name="Heiman D."/>
            <person name="Hepburn T."/>
            <person name="Howarth C."/>
            <person name="Jen D."/>
            <person name="Larson L."/>
            <person name="Mehta T."/>
            <person name="Park D."/>
            <person name="Pearson M."/>
            <person name="Roberts A."/>
            <person name="Saif S."/>
            <person name="Shenoy N."/>
            <person name="Sisk P."/>
            <person name="Stolte C."/>
            <person name="Sykes S."/>
            <person name="Thomson T."/>
            <person name="Walk T."/>
            <person name="White J."/>
            <person name="Yandava C."/>
            <person name="Burger G."/>
            <person name="Gray M.W."/>
            <person name="Holland P.W.H."/>
            <person name="King N."/>
            <person name="Lang F.B.F."/>
            <person name="Roger A.J."/>
            <person name="Ruiz-Trillo I."/>
            <person name="Lander E."/>
            <person name="Nusbaum C."/>
        </authorList>
    </citation>
    <scope>NUCLEOTIDE SEQUENCE [LARGE SCALE GENOMIC DNA]</scope>
    <source>
        <strain evidence="5 6">ATCC 50062</strain>
    </source>
</reference>
<evidence type="ECO:0000256" key="2">
    <source>
        <dbReference type="ARBA" id="ARBA00023002"/>
    </source>
</evidence>
<dbReference type="PANTHER" id="PTHR43115">
    <property type="entry name" value="DEHYDROGENASE/REDUCTASE SDR FAMILY MEMBER 11"/>
    <property type="match status" value="1"/>
</dbReference>
<evidence type="ECO:0000256" key="3">
    <source>
        <dbReference type="RuleBase" id="RU000363"/>
    </source>
</evidence>
<dbReference type="AlphaFoldDB" id="A0A0L0DE65"/>
<dbReference type="PRINTS" id="PR00081">
    <property type="entry name" value="GDHRDH"/>
</dbReference>
<feature type="domain" description="Ketoreductase" evidence="4">
    <location>
        <begin position="8"/>
        <end position="189"/>
    </location>
</feature>
<dbReference type="InterPro" id="IPR020904">
    <property type="entry name" value="Sc_DH/Rdtase_CS"/>
</dbReference>
<dbReference type="SMART" id="SM00822">
    <property type="entry name" value="PKS_KR"/>
    <property type="match status" value="1"/>
</dbReference>
<proteinExistence type="inferred from homology"/>